<dbReference type="InterPro" id="IPR010998">
    <property type="entry name" value="Integrase_recombinase_N"/>
</dbReference>
<evidence type="ECO:0000313" key="13">
    <source>
        <dbReference type="EMBL" id="PJJ76036.1"/>
    </source>
</evidence>
<feature type="active site" evidence="10">
    <location>
        <position position="149"/>
    </location>
</feature>
<feature type="active site" description="O-(3'-phospho-DNA)-tyrosine intermediate" evidence="10">
    <location>
        <position position="280"/>
    </location>
</feature>
<dbReference type="Pfam" id="PF00589">
    <property type="entry name" value="Phage_integrase"/>
    <property type="match status" value="1"/>
</dbReference>
<evidence type="ECO:0000259" key="11">
    <source>
        <dbReference type="PROSITE" id="PS51898"/>
    </source>
</evidence>
<keyword evidence="8 10" id="KW-0233">DNA recombination</keyword>
<evidence type="ECO:0000256" key="4">
    <source>
        <dbReference type="ARBA" id="ARBA00022618"/>
    </source>
</evidence>
<dbReference type="InterPro" id="IPR044068">
    <property type="entry name" value="CB"/>
</dbReference>
<feature type="active site" evidence="10">
    <location>
        <position position="271"/>
    </location>
</feature>
<dbReference type="Gene3D" id="1.10.150.130">
    <property type="match status" value="1"/>
</dbReference>
<keyword evidence="14" id="KW-1185">Reference proteome</keyword>
<dbReference type="InterPro" id="IPR011932">
    <property type="entry name" value="Recomb_XerD"/>
</dbReference>
<dbReference type="NCBIfam" id="NF001399">
    <property type="entry name" value="PRK00283.1"/>
    <property type="match status" value="1"/>
</dbReference>
<keyword evidence="6 10" id="KW-0229">DNA integration</keyword>
<dbReference type="GO" id="GO:0007059">
    <property type="term" value="P:chromosome segregation"/>
    <property type="evidence" value="ECO:0007669"/>
    <property type="project" value="UniProtKB-UniRule"/>
</dbReference>
<gene>
    <name evidence="10" type="primary">xerC</name>
    <name evidence="13" type="ORF">BXY57_1632</name>
</gene>
<evidence type="ECO:0000256" key="6">
    <source>
        <dbReference type="ARBA" id="ARBA00022908"/>
    </source>
</evidence>
<keyword evidence="5 10" id="KW-0159">Chromosome partition</keyword>
<dbReference type="HAMAP" id="MF_01808">
    <property type="entry name" value="Recomb_XerC_XerD"/>
    <property type="match status" value="1"/>
</dbReference>
<dbReference type="PROSITE" id="PS51900">
    <property type="entry name" value="CB"/>
    <property type="match status" value="1"/>
</dbReference>
<evidence type="ECO:0000256" key="2">
    <source>
        <dbReference type="ARBA" id="ARBA00010450"/>
    </source>
</evidence>
<keyword evidence="7 10" id="KW-0238">DNA-binding</keyword>
<comment type="similarity">
    <text evidence="2">Belongs to the 'phage' integrase family. XerD subfamily.</text>
</comment>
<comment type="subcellular location">
    <subcellularLocation>
        <location evidence="1 10">Cytoplasm</location>
    </subcellularLocation>
</comment>
<evidence type="ECO:0000256" key="8">
    <source>
        <dbReference type="ARBA" id="ARBA00023172"/>
    </source>
</evidence>
<comment type="function">
    <text evidence="10">Site-specific tyrosine recombinase, which acts by catalyzing the cutting and rejoining of the recombining DNA molecules. The XerC-XerD complex is essential to convert dimers of the bacterial chromosome into monomers to permit their segregation at cell division. It also contributes to the segregational stability of plasmids.</text>
</comment>
<proteinExistence type="inferred from homology"/>
<dbReference type="RefSeq" id="WP_100315404.1">
    <property type="nucleotide sequence ID" value="NZ_PGFG01000001.1"/>
</dbReference>
<feature type="active site" evidence="10">
    <location>
        <position position="248"/>
    </location>
</feature>
<keyword evidence="9 10" id="KW-0131">Cell cycle</keyword>
<dbReference type="InterPro" id="IPR013762">
    <property type="entry name" value="Integrase-like_cat_sf"/>
</dbReference>
<dbReference type="InterPro" id="IPR004107">
    <property type="entry name" value="Integrase_SAM-like_N"/>
</dbReference>
<protein>
    <recommendedName>
        <fullName evidence="10">Tyrosine recombinase XerC</fullName>
    </recommendedName>
</protein>
<dbReference type="GO" id="GO:0009037">
    <property type="term" value="F:tyrosine-based site-specific recombinase activity"/>
    <property type="evidence" value="ECO:0007669"/>
    <property type="project" value="UniProtKB-UniRule"/>
</dbReference>
<comment type="subunit">
    <text evidence="10">Forms a cyclic heterotetrameric complex composed of two molecules of XerC and two molecules of XerD.</text>
</comment>
<accession>A0A2M9CVT9</accession>
<evidence type="ECO:0000259" key="12">
    <source>
        <dbReference type="PROSITE" id="PS51900"/>
    </source>
</evidence>
<feature type="active site" evidence="10">
    <location>
        <position position="245"/>
    </location>
</feature>
<evidence type="ECO:0000256" key="7">
    <source>
        <dbReference type="ARBA" id="ARBA00023125"/>
    </source>
</evidence>
<feature type="domain" description="Tyr recombinase" evidence="11">
    <location>
        <begin position="109"/>
        <end position="293"/>
    </location>
</feature>
<name>A0A2M9CVT9_9BACT</name>
<dbReference type="AlphaFoldDB" id="A0A2M9CVT9"/>
<dbReference type="PANTHER" id="PTHR30349:SF81">
    <property type="entry name" value="TYROSINE RECOMBINASE XERC"/>
    <property type="match status" value="1"/>
</dbReference>
<dbReference type="PANTHER" id="PTHR30349">
    <property type="entry name" value="PHAGE INTEGRASE-RELATED"/>
    <property type="match status" value="1"/>
</dbReference>
<dbReference type="GO" id="GO:0005737">
    <property type="term" value="C:cytoplasm"/>
    <property type="evidence" value="ECO:0007669"/>
    <property type="project" value="UniProtKB-SubCell"/>
</dbReference>
<feature type="active site" evidence="10">
    <location>
        <position position="173"/>
    </location>
</feature>
<evidence type="ECO:0000256" key="1">
    <source>
        <dbReference type="ARBA" id="ARBA00004496"/>
    </source>
</evidence>
<dbReference type="InterPro" id="IPR011010">
    <property type="entry name" value="DNA_brk_join_enz"/>
</dbReference>
<dbReference type="GO" id="GO:0003677">
    <property type="term" value="F:DNA binding"/>
    <property type="evidence" value="ECO:0007669"/>
    <property type="project" value="UniProtKB-UniRule"/>
</dbReference>
<evidence type="ECO:0000256" key="9">
    <source>
        <dbReference type="ARBA" id="ARBA00023306"/>
    </source>
</evidence>
<sequence>MIWDSYIQGFVAYLKLEKDLSPHSIEAYRHDVRLFAQYLEDAGRTIGPDAVQISDLKDFVRAISEIGLAATSQARIISGLRMFFHFLVLEEVITQNPAALLELPKIRRKLPDVLTVEEIDRMIAAIDLSKPEGMRNKAMLETLYSCGLRVSELICLRISDLYPEVGFIRVIGKGNKQRLVPIGTLALKYIDLYLHHVRVHLSPQPGDRDILFLNRRGRPLTRVMVFHIVKSLAQAAGIRKNISPHTFRHSFATHLLEGGADLKAVKDMLGHESITTTEIYTHIDTGYLRDTLDRFHPHFHAI</sequence>
<dbReference type="Gene3D" id="1.10.443.10">
    <property type="entry name" value="Intergrase catalytic core"/>
    <property type="match status" value="1"/>
</dbReference>
<keyword evidence="3 10" id="KW-0963">Cytoplasm</keyword>
<dbReference type="PROSITE" id="PS51898">
    <property type="entry name" value="TYR_RECOMBINASE"/>
    <property type="match status" value="1"/>
</dbReference>
<organism evidence="13 14">
    <name type="scientific">Thermoflavifilum aggregans</name>
    <dbReference type="NCBI Taxonomy" id="454188"/>
    <lineage>
        <taxon>Bacteria</taxon>
        <taxon>Pseudomonadati</taxon>
        <taxon>Bacteroidota</taxon>
        <taxon>Chitinophagia</taxon>
        <taxon>Chitinophagales</taxon>
        <taxon>Chitinophagaceae</taxon>
        <taxon>Thermoflavifilum</taxon>
    </lineage>
</organism>
<dbReference type="OrthoDB" id="9801717at2"/>
<feature type="domain" description="Core-binding (CB)" evidence="12">
    <location>
        <begin position="1"/>
        <end position="88"/>
    </location>
</feature>
<dbReference type="InterPro" id="IPR050090">
    <property type="entry name" value="Tyrosine_recombinase_XerCD"/>
</dbReference>
<dbReference type="SUPFAM" id="SSF56349">
    <property type="entry name" value="DNA breaking-rejoining enzymes"/>
    <property type="match status" value="1"/>
</dbReference>
<dbReference type="EMBL" id="PGFG01000001">
    <property type="protein sequence ID" value="PJJ76036.1"/>
    <property type="molecule type" value="Genomic_DNA"/>
</dbReference>
<evidence type="ECO:0000256" key="3">
    <source>
        <dbReference type="ARBA" id="ARBA00022490"/>
    </source>
</evidence>
<evidence type="ECO:0000313" key="14">
    <source>
        <dbReference type="Proteomes" id="UP000230000"/>
    </source>
</evidence>
<dbReference type="Proteomes" id="UP000230000">
    <property type="component" value="Unassembled WGS sequence"/>
</dbReference>
<dbReference type="CDD" id="cd00798">
    <property type="entry name" value="INT_XerDC_C"/>
    <property type="match status" value="1"/>
</dbReference>
<comment type="caution">
    <text evidence="13">The sequence shown here is derived from an EMBL/GenBank/DDBJ whole genome shotgun (WGS) entry which is preliminary data.</text>
</comment>
<dbReference type="GO" id="GO:0006313">
    <property type="term" value="P:DNA transposition"/>
    <property type="evidence" value="ECO:0007669"/>
    <property type="project" value="UniProtKB-UniRule"/>
</dbReference>
<comment type="similarity">
    <text evidence="10">Belongs to the 'phage' integrase family. XerC subfamily.</text>
</comment>
<dbReference type="NCBIfam" id="TIGR02225">
    <property type="entry name" value="recomb_XerD"/>
    <property type="match status" value="1"/>
</dbReference>
<reference evidence="13 14" key="1">
    <citation type="submission" date="2017-11" db="EMBL/GenBank/DDBJ databases">
        <title>Genomic Encyclopedia of Archaeal and Bacterial Type Strains, Phase II (KMG-II): From Individual Species to Whole Genera.</title>
        <authorList>
            <person name="Goeker M."/>
        </authorList>
    </citation>
    <scope>NUCLEOTIDE SEQUENCE [LARGE SCALE GENOMIC DNA]</scope>
    <source>
        <strain evidence="13 14">DSM 27268</strain>
    </source>
</reference>
<evidence type="ECO:0000256" key="5">
    <source>
        <dbReference type="ARBA" id="ARBA00022829"/>
    </source>
</evidence>
<dbReference type="InterPro" id="IPR023009">
    <property type="entry name" value="Tyrosine_recombinase_XerC/XerD"/>
</dbReference>
<dbReference type="Pfam" id="PF02899">
    <property type="entry name" value="Phage_int_SAM_1"/>
    <property type="match status" value="1"/>
</dbReference>
<keyword evidence="4 10" id="KW-0132">Cell division</keyword>
<dbReference type="GO" id="GO:0051301">
    <property type="term" value="P:cell division"/>
    <property type="evidence" value="ECO:0007669"/>
    <property type="project" value="UniProtKB-KW"/>
</dbReference>
<evidence type="ECO:0000256" key="10">
    <source>
        <dbReference type="HAMAP-Rule" id="MF_01808"/>
    </source>
</evidence>
<dbReference type="InterPro" id="IPR002104">
    <property type="entry name" value="Integrase_catalytic"/>
</dbReference>